<dbReference type="Proteomes" id="UP000070539">
    <property type="component" value="Unassembled WGS sequence"/>
</dbReference>
<dbReference type="GO" id="GO:0006080">
    <property type="term" value="P:substituted mannan metabolic process"/>
    <property type="evidence" value="ECO:0007669"/>
    <property type="project" value="InterPro"/>
</dbReference>
<dbReference type="PROSITE" id="PS51764">
    <property type="entry name" value="GH26"/>
    <property type="match status" value="1"/>
</dbReference>
<evidence type="ECO:0000256" key="2">
    <source>
        <dbReference type="ARBA" id="ARBA00022801"/>
    </source>
</evidence>
<dbReference type="OrthoDB" id="9802773at2"/>
<proteinExistence type="inferred from homology"/>
<dbReference type="EMBL" id="LRVM01000004">
    <property type="protein sequence ID" value="KXL53073.1"/>
    <property type="molecule type" value="Genomic_DNA"/>
</dbReference>
<comment type="similarity">
    <text evidence="1 4">Belongs to the glycosyl hydrolase 26 family.</text>
</comment>
<keyword evidence="5" id="KW-0812">Transmembrane</keyword>
<keyword evidence="8" id="KW-1185">Reference proteome</keyword>
<comment type="caution">
    <text evidence="7">The sequence shown here is derived from an EMBL/GenBank/DDBJ whole genome shotgun (WGS) entry which is preliminary data.</text>
</comment>
<dbReference type="Pfam" id="PF02156">
    <property type="entry name" value="Glyco_hydro_26"/>
    <property type="match status" value="1"/>
</dbReference>
<dbReference type="InterPro" id="IPR017853">
    <property type="entry name" value="GH"/>
</dbReference>
<dbReference type="Gene3D" id="3.20.20.80">
    <property type="entry name" value="Glycosidases"/>
    <property type="match status" value="1"/>
</dbReference>
<feature type="domain" description="GH26" evidence="6">
    <location>
        <begin position="88"/>
        <end position="431"/>
    </location>
</feature>
<dbReference type="InterPro" id="IPR000805">
    <property type="entry name" value="Glyco_hydro_26"/>
</dbReference>
<evidence type="ECO:0000256" key="5">
    <source>
        <dbReference type="SAM" id="Phobius"/>
    </source>
</evidence>
<evidence type="ECO:0000256" key="3">
    <source>
        <dbReference type="ARBA" id="ARBA00023295"/>
    </source>
</evidence>
<keyword evidence="5" id="KW-0472">Membrane</keyword>
<evidence type="ECO:0000313" key="8">
    <source>
        <dbReference type="Proteomes" id="UP000070539"/>
    </source>
</evidence>
<evidence type="ECO:0000256" key="1">
    <source>
        <dbReference type="ARBA" id="ARBA00007754"/>
    </source>
</evidence>
<evidence type="ECO:0000313" key="7">
    <source>
        <dbReference type="EMBL" id="KXL53073.1"/>
    </source>
</evidence>
<dbReference type="InterPro" id="IPR022790">
    <property type="entry name" value="GH26_dom"/>
</dbReference>
<name>A0A136WF65_9FIRM</name>
<dbReference type="PANTHER" id="PTHR40079:SF4">
    <property type="entry name" value="GH26 DOMAIN-CONTAINING PROTEIN-RELATED"/>
    <property type="match status" value="1"/>
</dbReference>
<sequence>MKFVKGRGIRVVAASILFSMMLSIYAFGAIPSAYWKVQQPFITAREAGNNNDIIKYGNEIVNIFQDKPLDRDKAEILYSTYDAMYKAYENTGKYGNAIDILKAQIPYGEYLGYADGVKLARERVNKINPMTEVYAVTENTVSVPYYGMKNEPKAGTYYGRVYSSGGIKSMEQETAISFYVECMQNKVADFDYLIRPYADGTRLIHIALNMPEENDSLKLVMQSSSDAYLKETMEYLKSLNAPVLVRIGGEMNVWQNLADPALFKQAYIKIANIARQIAPNVALVFSPNDVSNWNVDMDDYYPGDAYVDWVGVSLYINQYKNPQNPIVGKDSDEMYYGNGLYANPLTKLKNIVSKYGDRKPIIITETGVGYGINGKSVDLNAFAKERIQMLYTYANMLFPQVKGIIYFDVDLGSSNKYLYSLSNNAQMMRQYIASTEDNADLIKKMGVTPKAYVKAGSYSDTLPMIELSTYCILPGNVPVTVEYSVDGKKLASAGQMPYKCNVDASTLLAGDHELKVLIKASNGYEKTKVYTLNKQANNLVTIKAK</sequence>
<accession>A0A136WF65</accession>
<reference evidence="7 8" key="1">
    <citation type="submission" date="2016-01" db="EMBL/GenBank/DDBJ databases">
        <title>Genome sequence of Clostridium neopropionicum X4, DSM-3847.</title>
        <authorList>
            <person name="Poehlein A."/>
            <person name="Beck M.H."/>
            <person name="Bengelsdorf F.R."/>
            <person name="Daniel R."/>
            <person name="Duerre P."/>
        </authorList>
    </citation>
    <scope>NUCLEOTIDE SEQUENCE [LARGE SCALE GENOMIC DNA]</scope>
    <source>
        <strain evidence="7 8">DSM-3847</strain>
    </source>
</reference>
<keyword evidence="2 4" id="KW-0378">Hydrolase</keyword>
<dbReference type="PANTHER" id="PTHR40079">
    <property type="entry name" value="MANNAN ENDO-1,4-BETA-MANNOSIDASE E-RELATED"/>
    <property type="match status" value="1"/>
</dbReference>
<dbReference type="STRING" id="36847.CLNEO_16160"/>
<dbReference type="AlphaFoldDB" id="A0A136WF65"/>
<feature type="active site" description="Proton donor" evidence="4">
    <location>
        <position position="250"/>
    </location>
</feature>
<organism evidence="7 8">
    <name type="scientific">Anaerotignum neopropionicum</name>
    <dbReference type="NCBI Taxonomy" id="36847"/>
    <lineage>
        <taxon>Bacteria</taxon>
        <taxon>Bacillati</taxon>
        <taxon>Bacillota</taxon>
        <taxon>Clostridia</taxon>
        <taxon>Lachnospirales</taxon>
        <taxon>Anaerotignaceae</taxon>
        <taxon>Anaerotignum</taxon>
    </lineage>
</organism>
<evidence type="ECO:0000256" key="4">
    <source>
        <dbReference type="PROSITE-ProRule" id="PRU01100"/>
    </source>
</evidence>
<gene>
    <name evidence="7" type="ORF">CLNEO_16160</name>
</gene>
<dbReference type="RefSeq" id="WP_066087147.1">
    <property type="nucleotide sequence ID" value="NZ_LRVM01000004.1"/>
</dbReference>
<dbReference type="PATRIC" id="fig|36847.3.peg.1886"/>
<keyword evidence="3 4" id="KW-0326">Glycosidase</keyword>
<dbReference type="GO" id="GO:0016985">
    <property type="term" value="F:mannan endo-1,4-beta-mannosidase activity"/>
    <property type="evidence" value="ECO:0007669"/>
    <property type="project" value="InterPro"/>
</dbReference>
<dbReference type="SUPFAM" id="SSF51445">
    <property type="entry name" value="(Trans)glycosidases"/>
    <property type="match status" value="1"/>
</dbReference>
<protein>
    <recommendedName>
        <fullName evidence="6">GH26 domain-containing protein</fullName>
    </recommendedName>
</protein>
<evidence type="ECO:0000259" key="6">
    <source>
        <dbReference type="PROSITE" id="PS51764"/>
    </source>
</evidence>
<feature type="transmembrane region" description="Helical" evidence="5">
    <location>
        <begin position="12"/>
        <end position="35"/>
    </location>
</feature>
<feature type="active site" description="Nucleophile" evidence="4">
    <location>
        <position position="365"/>
    </location>
</feature>
<keyword evidence="5" id="KW-1133">Transmembrane helix</keyword>